<dbReference type="EMBL" id="QBMN01000043">
    <property type="protein sequence ID" value="PZO42790.1"/>
    <property type="molecule type" value="Genomic_DNA"/>
</dbReference>
<dbReference type="SUPFAM" id="SSF53300">
    <property type="entry name" value="vWA-like"/>
    <property type="match status" value="1"/>
</dbReference>
<dbReference type="Proteomes" id="UP000249081">
    <property type="component" value="Unassembled WGS sequence"/>
</dbReference>
<dbReference type="PANTHER" id="PTHR33608">
    <property type="entry name" value="BLL2464 PROTEIN"/>
    <property type="match status" value="1"/>
</dbReference>
<keyword evidence="1" id="KW-1133">Transmembrane helix</keyword>
<proteinExistence type="predicted"/>
<accession>A0A2W4WE83</accession>
<dbReference type="Pfam" id="PF01882">
    <property type="entry name" value="DUF58"/>
    <property type="match status" value="1"/>
</dbReference>
<evidence type="ECO:0000256" key="1">
    <source>
        <dbReference type="SAM" id="Phobius"/>
    </source>
</evidence>
<reference evidence="3 4" key="2">
    <citation type="submission" date="2018-06" db="EMBL/GenBank/DDBJ databases">
        <title>Metagenomic assembly of (sub)arctic Cyanobacteria and their associated microbiome from non-axenic cultures.</title>
        <authorList>
            <person name="Baurain D."/>
        </authorList>
    </citation>
    <scope>NUCLEOTIDE SEQUENCE [LARGE SCALE GENOMIC DNA]</scope>
    <source>
        <strain evidence="3">ULC041bin1</strain>
    </source>
</reference>
<dbReference type="PANTHER" id="PTHR33608:SF3">
    <property type="entry name" value="SLR2013 PROTEIN"/>
    <property type="match status" value="1"/>
</dbReference>
<evidence type="ECO:0000313" key="4">
    <source>
        <dbReference type="Proteomes" id="UP000249081"/>
    </source>
</evidence>
<comment type="caution">
    <text evidence="3">The sequence shown here is derived from an EMBL/GenBank/DDBJ whole genome shotgun (WGS) entry which is preliminary data.</text>
</comment>
<feature type="transmembrane region" description="Helical" evidence="1">
    <location>
        <begin position="7"/>
        <end position="25"/>
    </location>
</feature>
<organism evidence="3 4">
    <name type="scientific">Shackletoniella antarctica</name>
    <dbReference type="NCBI Taxonomy" id="268115"/>
    <lineage>
        <taxon>Bacteria</taxon>
        <taxon>Bacillati</taxon>
        <taxon>Cyanobacteriota</taxon>
        <taxon>Cyanophyceae</taxon>
        <taxon>Oculatellales</taxon>
        <taxon>Oculatellaceae</taxon>
        <taxon>Shackletoniella</taxon>
    </lineage>
</organism>
<protein>
    <submittedName>
        <fullName evidence="3">DUF58 domain-containing protein</fullName>
    </submittedName>
</protein>
<reference evidence="4" key="1">
    <citation type="submission" date="2018-04" db="EMBL/GenBank/DDBJ databases">
        <authorList>
            <person name="Cornet L."/>
        </authorList>
    </citation>
    <scope>NUCLEOTIDE SEQUENCE [LARGE SCALE GENOMIC DNA]</scope>
</reference>
<gene>
    <name evidence="3" type="ORF">DCF17_08110</name>
</gene>
<feature type="transmembrane region" description="Helical" evidence="1">
    <location>
        <begin position="31"/>
        <end position="51"/>
    </location>
</feature>
<feature type="domain" description="DUF58" evidence="2">
    <location>
        <begin position="198"/>
        <end position="371"/>
    </location>
</feature>
<dbReference type="Gene3D" id="3.40.50.410">
    <property type="entry name" value="von Willebrand factor, type A domain"/>
    <property type="match status" value="1"/>
</dbReference>
<dbReference type="AlphaFoldDB" id="A0A2W4WE83"/>
<keyword evidence="1" id="KW-0472">Membrane</keyword>
<evidence type="ECO:0000313" key="3">
    <source>
        <dbReference type="EMBL" id="PZO42790.1"/>
    </source>
</evidence>
<evidence type="ECO:0000259" key="2">
    <source>
        <dbReference type="Pfam" id="PF01882"/>
    </source>
</evidence>
<keyword evidence="1" id="KW-0812">Transmembrane</keyword>
<dbReference type="InterPro" id="IPR002881">
    <property type="entry name" value="DUF58"/>
</dbReference>
<dbReference type="InterPro" id="IPR036465">
    <property type="entry name" value="vWFA_dom_sf"/>
</dbReference>
<name>A0A2W4WE83_9CYAN</name>
<sequence>MIPTGRTYGLLIGGGVAATLLTNFFDLPNRIVVVLLALLLFDGAVLALMFWDGLGVKSRRAVIQRDALHRLSIGRDNPISLHGEAVAPARLRLYDNYPTAFDGTPMPLEIALSGKEPETITFTVNPKQRGEYPWGDLQIQQRGPLGLAWADWTVPAAATVAVYPDLIGLNQLSVKLALQATGTLKQKRRMGVGTEFAELREYGTGDDLRFVDWKATARLSQPLVRVLEPEREQTLLILLDRGRLMTAQVQGLTRFNWGLNAALSLALAGVSRGDRVGLGVFDRTLHTWLPPKGGRANFQQMIERLTPIQPVLEESDYLAAATHAAQQQHRRSLVVIITDIVDETASAELLSALARLRPRHLPFCITLRDPAIDRQAHQPTAEVDAAYQRAVALDLLSQREVAFARLKRRGVLVLDAPAHEISAPLVESYLRIKSQGKL</sequence>